<dbReference type="SUPFAM" id="SSF52317">
    <property type="entry name" value="Class I glutamine amidotransferase-like"/>
    <property type="match status" value="1"/>
</dbReference>
<evidence type="ECO:0000313" key="3">
    <source>
        <dbReference type="EMBL" id="QDU26347.1"/>
    </source>
</evidence>
<keyword evidence="4" id="KW-1185">Reference proteome</keyword>
<protein>
    <submittedName>
        <fullName evidence="3">Uncharacterized protein</fullName>
    </submittedName>
</protein>
<feature type="compositionally biased region" description="Acidic residues" evidence="1">
    <location>
        <begin position="909"/>
        <end position="919"/>
    </location>
</feature>
<gene>
    <name evidence="3" type="ORF">ETAA8_14250</name>
</gene>
<evidence type="ECO:0000256" key="1">
    <source>
        <dbReference type="SAM" id="MobiDB-lite"/>
    </source>
</evidence>
<sequence length="919" mass="102648">MRMRLLDSPAEPTYIAPTQHASAATARQQALLVWLLVTLLLLPLAGCQGCWSSTASNKKLTEEEEQAENEKKKKKLAEKPKLDFEIPPTIILPNESGQELDENPDNTKPNSPKVVFFTKPGHWIAGAQLAKANNFDFQGELRSFPMDQAEQPLDVEHTDFRLSISRPASLPKGQQKRFETMFYLPKRGNLLSKSYSLRTELRATRTSRLPEIVNVAGNSMLEHEYYLVVLAKNNSAYVDLTKLDSVQLHGSELSGSIGSLEDRRVGKFYQVVLPRVDKSVPLPSHPLAWTMISYIIWDDLDPTVLTGEQQAALLDWLHWGGQLIISGPNSLDRLKQTFLAPYLPAESGTALEIDNDKLQEINEHWSVEAKMPLKKPATMQVPPDKPLVGVQLVKHAEAEWLPNTGRLVLERRLGQGRIVVTAFPLSAFPFRYWASRDNFFNACLLRRPARSFSNPNDELIMRWSGKMAAARADDPRLATTLRYFSRDIGRWQAPKSEERVRPFQSPAVAPPVSTDIDPTGLITEQSPRLEDLNRTVRDTWSSTAISSAPGGIVDYRFAGYQTDQLSGVGGWNDFSGAAEASVAALNDASGIKIPRSEFVVKTLAVYLFVLVPLNWFFFWMIGRVEYAWVAAPIISVIGAVSVVRLAQLDIGFARSRTEIALLESHAGYPRAHVTRFTALYTSLSTSYDLRFDDPAALALPLALSADHQRRLTRTASDVALTQNETIELSDVYVNSNSTGKVHVEQMISLDGTFEVTGDEDKGWQLENGSQFLLRHAGILRAREDGEIEAAYFPDVQPGATVRLNFSKQKEPWVPQWNNSAMMSSTAPTDDENRVRLHRLSELAARQLKLLPGDMRLIAWTDDSIPGLQIRPSSAQSSTFTLVLVHLKRAALPEPEPDTNLRVEVRQDEVLSEDEKEVGQ</sequence>
<dbReference type="KEGG" id="aagg:ETAA8_14250"/>
<keyword evidence="2" id="KW-1133">Transmembrane helix</keyword>
<keyword evidence="2" id="KW-0472">Membrane</keyword>
<keyword evidence="2" id="KW-0812">Transmembrane</keyword>
<dbReference type="AlphaFoldDB" id="A0A517Y7X7"/>
<feature type="transmembrane region" description="Helical" evidence="2">
    <location>
        <begin position="626"/>
        <end position="646"/>
    </location>
</feature>
<name>A0A517Y7X7_9BACT</name>
<evidence type="ECO:0000313" key="4">
    <source>
        <dbReference type="Proteomes" id="UP000315017"/>
    </source>
</evidence>
<dbReference type="EMBL" id="CP036274">
    <property type="protein sequence ID" value="QDU26347.1"/>
    <property type="molecule type" value="Genomic_DNA"/>
</dbReference>
<dbReference type="InterPro" id="IPR029062">
    <property type="entry name" value="Class_I_gatase-like"/>
</dbReference>
<feature type="region of interest" description="Disordered" evidence="1">
    <location>
        <begin position="57"/>
        <end position="79"/>
    </location>
</feature>
<dbReference type="Proteomes" id="UP000315017">
    <property type="component" value="Chromosome"/>
</dbReference>
<accession>A0A517Y7X7</accession>
<feature type="region of interest" description="Disordered" evidence="1">
    <location>
        <begin position="894"/>
        <end position="919"/>
    </location>
</feature>
<dbReference type="Gene3D" id="3.40.50.880">
    <property type="match status" value="1"/>
</dbReference>
<proteinExistence type="predicted"/>
<evidence type="ECO:0000256" key="2">
    <source>
        <dbReference type="SAM" id="Phobius"/>
    </source>
</evidence>
<feature type="transmembrane region" description="Helical" evidence="2">
    <location>
        <begin position="598"/>
        <end position="619"/>
    </location>
</feature>
<reference evidence="3 4" key="1">
    <citation type="submission" date="2019-02" db="EMBL/GenBank/DDBJ databases">
        <title>Deep-cultivation of Planctomycetes and their phenomic and genomic characterization uncovers novel biology.</title>
        <authorList>
            <person name="Wiegand S."/>
            <person name="Jogler M."/>
            <person name="Boedeker C."/>
            <person name="Pinto D."/>
            <person name="Vollmers J."/>
            <person name="Rivas-Marin E."/>
            <person name="Kohn T."/>
            <person name="Peeters S.H."/>
            <person name="Heuer A."/>
            <person name="Rast P."/>
            <person name="Oberbeckmann S."/>
            <person name="Bunk B."/>
            <person name="Jeske O."/>
            <person name="Meyerdierks A."/>
            <person name="Storesund J.E."/>
            <person name="Kallscheuer N."/>
            <person name="Luecker S."/>
            <person name="Lage O.M."/>
            <person name="Pohl T."/>
            <person name="Merkel B.J."/>
            <person name="Hornburger P."/>
            <person name="Mueller R.-W."/>
            <person name="Bruemmer F."/>
            <person name="Labrenz M."/>
            <person name="Spormann A.M."/>
            <person name="Op den Camp H."/>
            <person name="Overmann J."/>
            <person name="Amann R."/>
            <person name="Jetten M.S.M."/>
            <person name="Mascher T."/>
            <person name="Medema M.H."/>
            <person name="Devos D.P."/>
            <person name="Kaster A.-K."/>
            <person name="Ovreas L."/>
            <person name="Rohde M."/>
            <person name="Galperin M.Y."/>
            <person name="Jogler C."/>
        </authorList>
    </citation>
    <scope>NUCLEOTIDE SEQUENCE [LARGE SCALE GENOMIC DNA]</scope>
    <source>
        <strain evidence="3 4">ETA_A8</strain>
    </source>
</reference>
<feature type="compositionally biased region" description="Basic and acidic residues" evidence="1">
    <location>
        <begin position="898"/>
        <end position="908"/>
    </location>
</feature>
<organism evidence="3 4">
    <name type="scientific">Anatilimnocola aggregata</name>
    <dbReference type="NCBI Taxonomy" id="2528021"/>
    <lineage>
        <taxon>Bacteria</taxon>
        <taxon>Pseudomonadati</taxon>
        <taxon>Planctomycetota</taxon>
        <taxon>Planctomycetia</taxon>
        <taxon>Pirellulales</taxon>
        <taxon>Pirellulaceae</taxon>
        <taxon>Anatilimnocola</taxon>
    </lineage>
</organism>